<evidence type="ECO:0000313" key="3">
    <source>
        <dbReference type="Proteomes" id="UP000092154"/>
    </source>
</evidence>
<organism evidence="2 3">
    <name type="scientific">Rhizopogon vinicolor AM-OR11-026</name>
    <dbReference type="NCBI Taxonomy" id="1314800"/>
    <lineage>
        <taxon>Eukaryota</taxon>
        <taxon>Fungi</taxon>
        <taxon>Dikarya</taxon>
        <taxon>Basidiomycota</taxon>
        <taxon>Agaricomycotina</taxon>
        <taxon>Agaricomycetes</taxon>
        <taxon>Agaricomycetidae</taxon>
        <taxon>Boletales</taxon>
        <taxon>Suillineae</taxon>
        <taxon>Rhizopogonaceae</taxon>
        <taxon>Rhizopogon</taxon>
    </lineage>
</organism>
<dbReference type="AlphaFoldDB" id="A0A1B7MUE6"/>
<evidence type="ECO:0000313" key="2">
    <source>
        <dbReference type="EMBL" id="OAX36216.1"/>
    </source>
</evidence>
<dbReference type="Proteomes" id="UP000092154">
    <property type="component" value="Unassembled WGS sequence"/>
</dbReference>
<proteinExistence type="predicted"/>
<accession>A0A1B7MUE6</accession>
<sequence>MRATFTQPLDASVEDLLPIEDVSDADSKLFLEADATANQLVDDHQLPSGFFDDTQDHSHASVACDARPLLSARYRLGTFASSLLRPRPNALFDRVSYLFHPSQPNPNELTEVFRPISLPPPISISPALWRIRACRAEPPIVDVPFAQGKERNAAAGAPKGNGGYRRGEDFDPPTPPSSLNPNSRQPSATVQTTISECMEGTGCVVARTVSRIFSVNCCHSHPMNTADVSCLYEHASASLLAGEPIATLYILEG</sequence>
<feature type="region of interest" description="Disordered" evidence="1">
    <location>
        <begin position="151"/>
        <end position="191"/>
    </location>
</feature>
<protein>
    <submittedName>
        <fullName evidence="2">Uncharacterized protein</fullName>
    </submittedName>
</protein>
<evidence type="ECO:0000256" key="1">
    <source>
        <dbReference type="SAM" id="MobiDB-lite"/>
    </source>
</evidence>
<gene>
    <name evidence="2" type="ORF">K503DRAFT_802202</name>
</gene>
<dbReference type="InParanoid" id="A0A1B7MUE6"/>
<name>A0A1B7MUE6_9AGAM</name>
<keyword evidence="3" id="KW-1185">Reference proteome</keyword>
<dbReference type="EMBL" id="KV448433">
    <property type="protein sequence ID" value="OAX36216.1"/>
    <property type="molecule type" value="Genomic_DNA"/>
</dbReference>
<reference evidence="2 3" key="1">
    <citation type="submission" date="2016-06" db="EMBL/GenBank/DDBJ databases">
        <title>Comparative genomics of the ectomycorrhizal sister species Rhizopogon vinicolor and Rhizopogon vesiculosus (Basidiomycota: Boletales) reveals a divergence of the mating type B locus.</title>
        <authorList>
            <consortium name="DOE Joint Genome Institute"/>
            <person name="Mujic A.B."/>
            <person name="Kuo A."/>
            <person name="Tritt A."/>
            <person name="Lipzen A."/>
            <person name="Chen C."/>
            <person name="Johnson J."/>
            <person name="Sharma A."/>
            <person name="Barry K."/>
            <person name="Grigoriev I.V."/>
            <person name="Spatafora J.W."/>
        </authorList>
    </citation>
    <scope>NUCLEOTIDE SEQUENCE [LARGE SCALE GENOMIC DNA]</scope>
    <source>
        <strain evidence="2 3">AM-OR11-026</strain>
    </source>
</reference>